<evidence type="ECO:0000313" key="2">
    <source>
        <dbReference type="EMBL" id="KKK96154.1"/>
    </source>
</evidence>
<organism evidence="2">
    <name type="scientific">marine sediment metagenome</name>
    <dbReference type="NCBI Taxonomy" id="412755"/>
    <lineage>
        <taxon>unclassified sequences</taxon>
        <taxon>metagenomes</taxon>
        <taxon>ecological metagenomes</taxon>
    </lineage>
</organism>
<dbReference type="Pfam" id="PF10686">
    <property type="entry name" value="YAcAr"/>
    <property type="match status" value="1"/>
</dbReference>
<sequence>MKVLVCGDRNWTDRRVIDRQLRKLQPPLTIIHGAARGADTLAGEVAHHYNMEVCVYPAEWGRYGKGAGPIRNKQMLDEGKPDLVLAFHDNIQESRGTKDMVKQAAKRGIETLVINHKRKEVSTPS</sequence>
<dbReference type="AlphaFoldDB" id="A0A0F9C0S1"/>
<dbReference type="InterPro" id="IPR019627">
    <property type="entry name" value="YAcAr"/>
</dbReference>
<proteinExistence type="predicted"/>
<dbReference type="EMBL" id="LAZR01046601">
    <property type="protein sequence ID" value="KKK96154.1"/>
    <property type="molecule type" value="Genomic_DNA"/>
</dbReference>
<evidence type="ECO:0000259" key="1">
    <source>
        <dbReference type="Pfam" id="PF10686"/>
    </source>
</evidence>
<feature type="domain" description="YspA cpYpsA-related SLOG" evidence="1">
    <location>
        <begin position="1"/>
        <end position="63"/>
    </location>
</feature>
<accession>A0A0F9C0S1</accession>
<reference evidence="2" key="1">
    <citation type="journal article" date="2015" name="Nature">
        <title>Complex archaea that bridge the gap between prokaryotes and eukaryotes.</title>
        <authorList>
            <person name="Spang A."/>
            <person name="Saw J.H."/>
            <person name="Jorgensen S.L."/>
            <person name="Zaremba-Niedzwiedzka K."/>
            <person name="Martijn J."/>
            <person name="Lind A.E."/>
            <person name="van Eijk R."/>
            <person name="Schleper C."/>
            <person name="Guy L."/>
            <person name="Ettema T.J."/>
        </authorList>
    </citation>
    <scope>NUCLEOTIDE SEQUENCE</scope>
</reference>
<name>A0A0F9C0S1_9ZZZZ</name>
<gene>
    <name evidence="2" type="ORF">LCGC14_2665590</name>
</gene>
<protein>
    <recommendedName>
        <fullName evidence="1">YspA cpYpsA-related SLOG domain-containing protein</fullName>
    </recommendedName>
</protein>
<comment type="caution">
    <text evidence="2">The sequence shown here is derived from an EMBL/GenBank/DDBJ whole genome shotgun (WGS) entry which is preliminary data.</text>
</comment>